<feature type="compositionally biased region" description="Basic residues" evidence="1">
    <location>
        <begin position="30"/>
        <end position="41"/>
    </location>
</feature>
<feature type="region of interest" description="Disordered" evidence="1">
    <location>
        <begin position="100"/>
        <end position="168"/>
    </location>
</feature>
<organism evidence="2 3">
    <name type="scientific">Muraenolepis orangiensis</name>
    <name type="common">Patagonian moray cod</name>
    <dbReference type="NCBI Taxonomy" id="630683"/>
    <lineage>
        <taxon>Eukaryota</taxon>
        <taxon>Metazoa</taxon>
        <taxon>Chordata</taxon>
        <taxon>Craniata</taxon>
        <taxon>Vertebrata</taxon>
        <taxon>Euteleostomi</taxon>
        <taxon>Actinopterygii</taxon>
        <taxon>Neopterygii</taxon>
        <taxon>Teleostei</taxon>
        <taxon>Neoteleostei</taxon>
        <taxon>Acanthomorphata</taxon>
        <taxon>Zeiogadaria</taxon>
        <taxon>Gadariae</taxon>
        <taxon>Gadiformes</taxon>
        <taxon>Muraenolepidoidei</taxon>
        <taxon>Muraenolepididae</taxon>
        <taxon>Muraenolepis</taxon>
    </lineage>
</organism>
<accession>A0A9Q0ICT5</accession>
<feature type="compositionally biased region" description="Basic and acidic residues" evidence="1">
    <location>
        <begin position="153"/>
        <end position="162"/>
    </location>
</feature>
<feature type="compositionally biased region" description="Gly residues" evidence="1">
    <location>
        <begin position="120"/>
        <end position="134"/>
    </location>
</feature>
<dbReference type="Proteomes" id="UP001148018">
    <property type="component" value="Unassembled WGS sequence"/>
</dbReference>
<proteinExistence type="predicted"/>
<sequence length="168" mass="17678">MEPLDRLRQQKSSLGNHGPGPHIDPNGQRTHMHHSHQVNRHAAKDVNPVCSLWPIGEGDSLCGTGKVGRRGGQEEEQMIAANRYSLVENIGELVASAMPWGEGQFPFPSLPDYPDSPGSSGSGGQGSGAEGQAGGDVLTTIRKGPTTAPRPASCDRRGEESAKPVVSP</sequence>
<comment type="caution">
    <text evidence="2">The sequence shown here is derived from an EMBL/GenBank/DDBJ whole genome shotgun (WGS) entry which is preliminary data.</text>
</comment>
<dbReference type="AlphaFoldDB" id="A0A9Q0ICT5"/>
<feature type="region of interest" description="Disordered" evidence="1">
    <location>
        <begin position="1"/>
        <end position="41"/>
    </location>
</feature>
<keyword evidence="3" id="KW-1185">Reference proteome</keyword>
<evidence type="ECO:0000313" key="2">
    <source>
        <dbReference type="EMBL" id="KAJ3594054.1"/>
    </source>
</evidence>
<dbReference type="EMBL" id="JANIIK010000112">
    <property type="protein sequence ID" value="KAJ3594054.1"/>
    <property type="molecule type" value="Genomic_DNA"/>
</dbReference>
<protein>
    <submittedName>
        <fullName evidence="2">Uncharacterized protein</fullName>
    </submittedName>
</protein>
<evidence type="ECO:0000256" key="1">
    <source>
        <dbReference type="SAM" id="MobiDB-lite"/>
    </source>
</evidence>
<reference evidence="2" key="1">
    <citation type="submission" date="2022-07" db="EMBL/GenBank/DDBJ databases">
        <title>Chromosome-level genome of Muraenolepis orangiensis.</title>
        <authorList>
            <person name="Kim J."/>
        </authorList>
    </citation>
    <scope>NUCLEOTIDE SEQUENCE</scope>
    <source>
        <strain evidence="2">KU_S4_2022</strain>
        <tissue evidence="2">Muscle</tissue>
    </source>
</reference>
<gene>
    <name evidence="2" type="ORF">NHX12_006386</name>
</gene>
<evidence type="ECO:0000313" key="3">
    <source>
        <dbReference type="Proteomes" id="UP001148018"/>
    </source>
</evidence>
<name>A0A9Q0ICT5_9TELE</name>